<gene>
    <name evidence="2" type="ORF">F3Y22_tig00111164pilonHSYRG00016</name>
</gene>
<evidence type="ECO:0000256" key="1">
    <source>
        <dbReference type="SAM" id="MobiDB-lite"/>
    </source>
</evidence>
<protein>
    <submittedName>
        <fullName evidence="2">Uncharacterized protein</fullName>
    </submittedName>
</protein>
<evidence type="ECO:0000313" key="3">
    <source>
        <dbReference type="Proteomes" id="UP000436088"/>
    </source>
</evidence>
<keyword evidence="3" id="KW-1185">Reference proteome</keyword>
<feature type="compositionally biased region" description="Basic residues" evidence="1">
    <location>
        <begin position="23"/>
        <end position="51"/>
    </location>
</feature>
<organism evidence="2 3">
    <name type="scientific">Hibiscus syriacus</name>
    <name type="common">Rose of Sharon</name>
    <dbReference type="NCBI Taxonomy" id="106335"/>
    <lineage>
        <taxon>Eukaryota</taxon>
        <taxon>Viridiplantae</taxon>
        <taxon>Streptophyta</taxon>
        <taxon>Embryophyta</taxon>
        <taxon>Tracheophyta</taxon>
        <taxon>Spermatophyta</taxon>
        <taxon>Magnoliopsida</taxon>
        <taxon>eudicotyledons</taxon>
        <taxon>Gunneridae</taxon>
        <taxon>Pentapetalae</taxon>
        <taxon>rosids</taxon>
        <taxon>malvids</taxon>
        <taxon>Malvales</taxon>
        <taxon>Malvaceae</taxon>
        <taxon>Malvoideae</taxon>
        <taxon>Hibiscus</taxon>
    </lineage>
</organism>
<comment type="caution">
    <text evidence="2">The sequence shown here is derived from an EMBL/GenBank/DDBJ whole genome shotgun (WGS) entry which is preliminary data.</text>
</comment>
<proteinExistence type="predicted"/>
<feature type="region of interest" description="Disordered" evidence="1">
    <location>
        <begin position="1"/>
        <end position="62"/>
    </location>
</feature>
<dbReference type="EMBL" id="VEPZ02001256">
    <property type="protein sequence ID" value="KAE8683963.1"/>
    <property type="molecule type" value="Genomic_DNA"/>
</dbReference>
<dbReference type="Proteomes" id="UP000436088">
    <property type="component" value="Unassembled WGS sequence"/>
</dbReference>
<reference evidence="2" key="1">
    <citation type="submission" date="2019-09" db="EMBL/GenBank/DDBJ databases">
        <title>Draft genome information of white flower Hibiscus syriacus.</title>
        <authorList>
            <person name="Kim Y.-M."/>
        </authorList>
    </citation>
    <scope>NUCLEOTIDE SEQUENCE [LARGE SCALE GENOMIC DNA]</scope>
    <source>
        <strain evidence="2">YM2019G1</strain>
    </source>
</reference>
<accession>A0A6A2YX16</accession>
<name>A0A6A2YX16_HIBSY</name>
<evidence type="ECO:0000313" key="2">
    <source>
        <dbReference type="EMBL" id="KAE8683963.1"/>
    </source>
</evidence>
<dbReference type="AlphaFoldDB" id="A0A6A2YX16"/>
<sequence length="178" mass="21303">MQPDKRGYSRVITKKKKEEAFGKRKKKQRKEKKETKRKIIHPIQTKTRKKQREGNPYLDRRNHRKSKGVVGVSVFREVDPKSRVFCLDFGVGDFRFGLRAKRGVFWRLLSLGRREFRRGLRRWRPEPSSPAREVERFLNYISSFLFLKEENEGDERFSPCMGLLIPHLKRSRFAPNII</sequence>